<keyword evidence="2" id="KW-1185">Reference proteome</keyword>
<comment type="caution">
    <text evidence="1">The sequence shown here is derived from an EMBL/GenBank/DDBJ whole genome shotgun (WGS) entry which is preliminary data.</text>
</comment>
<sequence>MKTVAIRPAIATSRIDWARSKPIVFGHTYPRCESARPIKTSRGPTKKQLFLPLFPKSKQWRVRLLFVDPLSRCLRINMSKYGRNEAHQRAHTDGAK</sequence>
<organism evidence="1 2">
    <name type="scientific">Araneus ventricosus</name>
    <name type="common">Orbweaver spider</name>
    <name type="synonym">Epeira ventricosa</name>
    <dbReference type="NCBI Taxonomy" id="182803"/>
    <lineage>
        <taxon>Eukaryota</taxon>
        <taxon>Metazoa</taxon>
        <taxon>Ecdysozoa</taxon>
        <taxon>Arthropoda</taxon>
        <taxon>Chelicerata</taxon>
        <taxon>Arachnida</taxon>
        <taxon>Araneae</taxon>
        <taxon>Araneomorphae</taxon>
        <taxon>Entelegynae</taxon>
        <taxon>Araneoidea</taxon>
        <taxon>Araneidae</taxon>
        <taxon>Araneus</taxon>
    </lineage>
</organism>
<name>A0A4Y2N790_ARAVE</name>
<gene>
    <name evidence="1" type="ORF">AVEN_89675_1</name>
</gene>
<evidence type="ECO:0000313" key="1">
    <source>
        <dbReference type="EMBL" id="GBN35255.1"/>
    </source>
</evidence>
<dbReference type="Proteomes" id="UP000499080">
    <property type="component" value="Unassembled WGS sequence"/>
</dbReference>
<accession>A0A4Y2N790</accession>
<dbReference type="AlphaFoldDB" id="A0A4Y2N790"/>
<evidence type="ECO:0000313" key="2">
    <source>
        <dbReference type="Proteomes" id="UP000499080"/>
    </source>
</evidence>
<dbReference type="EMBL" id="BGPR01008670">
    <property type="protein sequence ID" value="GBN35255.1"/>
    <property type="molecule type" value="Genomic_DNA"/>
</dbReference>
<reference evidence="1 2" key="1">
    <citation type="journal article" date="2019" name="Sci. Rep.">
        <title>Orb-weaving spider Araneus ventricosus genome elucidates the spidroin gene catalogue.</title>
        <authorList>
            <person name="Kono N."/>
            <person name="Nakamura H."/>
            <person name="Ohtoshi R."/>
            <person name="Moran D.A.P."/>
            <person name="Shinohara A."/>
            <person name="Yoshida Y."/>
            <person name="Fujiwara M."/>
            <person name="Mori M."/>
            <person name="Tomita M."/>
            <person name="Arakawa K."/>
        </authorList>
    </citation>
    <scope>NUCLEOTIDE SEQUENCE [LARGE SCALE GENOMIC DNA]</scope>
</reference>
<protein>
    <submittedName>
        <fullName evidence="1">Uncharacterized protein</fullName>
    </submittedName>
</protein>
<proteinExistence type="predicted"/>